<organism evidence="5 6">
    <name type="scientific">Microcella daejeonensis</name>
    <dbReference type="NCBI Taxonomy" id="2994971"/>
    <lineage>
        <taxon>Bacteria</taxon>
        <taxon>Bacillati</taxon>
        <taxon>Actinomycetota</taxon>
        <taxon>Actinomycetes</taxon>
        <taxon>Micrococcales</taxon>
        <taxon>Microbacteriaceae</taxon>
        <taxon>Microcella</taxon>
    </lineage>
</organism>
<keyword evidence="2 4" id="KW-0808">Transferase</keyword>
<reference evidence="5" key="1">
    <citation type="submission" date="2022-11" db="EMBL/GenBank/DDBJ databases">
        <title>Description of Microcella daejonensis nov. sp, isolated from riverside soil.</title>
        <authorList>
            <person name="Molina K.M."/>
            <person name="Kim S.B."/>
        </authorList>
    </citation>
    <scope>NUCLEOTIDE SEQUENCE</scope>
    <source>
        <strain evidence="5">MMS21-STM12</strain>
    </source>
</reference>
<evidence type="ECO:0000256" key="2">
    <source>
        <dbReference type="ARBA" id="ARBA00022679"/>
    </source>
</evidence>
<evidence type="ECO:0000256" key="1">
    <source>
        <dbReference type="ARBA" id="ARBA00006284"/>
    </source>
</evidence>
<accession>A0A9E8MLU3</accession>
<dbReference type="InterPro" id="IPR018193">
    <property type="entry name" value="Glyc_kinase_flavodox-like_fold"/>
</dbReference>
<comment type="similarity">
    <text evidence="1 4">Belongs to the glycerate kinase type-1 family.</text>
</comment>
<gene>
    <name evidence="5" type="ORF">OVN18_03040</name>
</gene>
<keyword evidence="6" id="KW-1185">Reference proteome</keyword>
<sequence length="372" mass="36171">MRVVLAPDSFKGSASAVEVVAALARGWASVRPDDELVARPMADGGEGTLDAFEVAVPDARRMPVRVTGPDSRPVDAHWVLLPATATRPTTAVVELAATSGITLLEHPAPDDAHTLGFGEAIAAALDHRDAAGRGVEQLLLALGGSSSTDGGAGALRALGARLLDAAGDPVPLGLRGLDSLATVDLSGLRALPPGGAVILGDVDNPLLGARGAAAVFGPQKGVVDIDGADAALAHLASLLPHVDAATPGAGAAGGAGFGLLAAGAVMASGSRRIAEAVALASALASADLVITGEGRFDAQTAAGKAPAEVARLAADAGVPVAVVAGSVGSSAPAEGLAAIVELAALAGGSAAAIARAEHWLEHAGAELAGRLG</sequence>
<dbReference type="KEGG" id="mdb:OVN18_03040"/>
<dbReference type="InterPro" id="IPR004381">
    <property type="entry name" value="Glycerate_kinase"/>
</dbReference>
<name>A0A9E8MLU3_9MICO</name>
<dbReference type="PIRSF" id="PIRSF006078">
    <property type="entry name" value="GlxK"/>
    <property type="match status" value="1"/>
</dbReference>
<dbReference type="Pfam" id="PF02595">
    <property type="entry name" value="Gly_kinase"/>
    <property type="match status" value="1"/>
</dbReference>
<dbReference type="GO" id="GO:0031388">
    <property type="term" value="P:organic acid phosphorylation"/>
    <property type="evidence" value="ECO:0007669"/>
    <property type="project" value="UniProtKB-UniRule"/>
</dbReference>
<dbReference type="GO" id="GO:0008887">
    <property type="term" value="F:glycerate kinase activity"/>
    <property type="evidence" value="ECO:0007669"/>
    <property type="project" value="UniProtKB-UniRule"/>
</dbReference>
<dbReference type="RefSeq" id="WP_267781828.1">
    <property type="nucleotide sequence ID" value="NZ_CP113089.1"/>
</dbReference>
<proteinExistence type="inferred from homology"/>
<evidence type="ECO:0000256" key="4">
    <source>
        <dbReference type="PIRNR" id="PIRNR006078"/>
    </source>
</evidence>
<dbReference type="NCBIfam" id="TIGR00045">
    <property type="entry name" value="glycerate kinase"/>
    <property type="match status" value="1"/>
</dbReference>
<protein>
    <submittedName>
        <fullName evidence="5">Glycerate kinase</fullName>
    </submittedName>
</protein>
<dbReference type="EMBL" id="CP113089">
    <property type="protein sequence ID" value="WAB82005.1"/>
    <property type="molecule type" value="Genomic_DNA"/>
</dbReference>
<evidence type="ECO:0000313" key="6">
    <source>
        <dbReference type="Proteomes" id="UP001164706"/>
    </source>
</evidence>
<dbReference type="InterPro" id="IPR018197">
    <property type="entry name" value="Glycerate_kinase_RE-like"/>
</dbReference>
<dbReference type="InterPro" id="IPR036129">
    <property type="entry name" value="Glycerate_kinase_sf"/>
</dbReference>
<dbReference type="PANTHER" id="PTHR21599">
    <property type="entry name" value="GLYCERATE KINASE"/>
    <property type="match status" value="1"/>
</dbReference>
<evidence type="ECO:0000313" key="5">
    <source>
        <dbReference type="EMBL" id="WAB82005.1"/>
    </source>
</evidence>
<keyword evidence="3 4" id="KW-0418">Kinase</keyword>
<dbReference type="Gene3D" id="3.90.1510.10">
    <property type="entry name" value="Glycerate kinase, domain 2"/>
    <property type="match status" value="1"/>
</dbReference>
<dbReference type="SUPFAM" id="SSF110738">
    <property type="entry name" value="Glycerate kinase I"/>
    <property type="match status" value="1"/>
</dbReference>
<dbReference type="Proteomes" id="UP001164706">
    <property type="component" value="Chromosome"/>
</dbReference>
<dbReference type="PANTHER" id="PTHR21599:SF0">
    <property type="entry name" value="GLYCERATE KINASE"/>
    <property type="match status" value="1"/>
</dbReference>
<dbReference type="AlphaFoldDB" id="A0A9E8MLU3"/>
<dbReference type="Gene3D" id="3.40.50.10350">
    <property type="entry name" value="Glycerate kinase, domain 1"/>
    <property type="match status" value="1"/>
</dbReference>
<evidence type="ECO:0000256" key="3">
    <source>
        <dbReference type="ARBA" id="ARBA00022777"/>
    </source>
</evidence>